<dbReference type="EMBL" id="JAEHOC010000048">
    <property type="protein sequence ID" value="KAG2426249.1"/>
    <property type="molecule type" value="Genomic_DNA"/>
</dbReference>
<accession>A0A835SFX9</accession>
<feature type="compositionally biased region" description="Low complexity" evidence="1">
    <location>
        <begin position="637"/>
        <end position="652"/>
    </location>
</feature>
<dbReference type="AlphaFoldDB" id="A0A835SFX9"/>
<feature type="compositionally biased region" description="Low complexity" evidence="1">
    <location>
        <begin position="587"/>
        <end position="602"/>
    </location>
</feature>
<keyword evidence="3" id="KW-1185">Reference proteome</keyword>
<feature type="compositionally biased region" description="Low complexity" evidence="1">
    <location>
        <begin position="110"/>
        <end position="122"/>
    </location>
</feature>
<sequence length="718" mass="70455">MYGCTQRTARGRRERKPSSGGGDAGGSGGGGDAGGEAVVWGPGTLTRHRRGGSSGLGLCALALSGCGSSSCATLDTLARCSSSADSSAASTGGGSSAGGPGSDGPGMEPCASSVAGGSCSGQEEVEEEEEELEATAQERQLAELRGLASSLFALMTTNLVFCSREAGAGAVEEEEQGEGDVDTAAGYRCTESVYSLSPSSASAAGADSSATSPGAACSPWAAAAAGADAVASCPMPPHGFDRLRVRSNISFALGQATHEAGGASDSEDGDGEADNAHAGQHAGSWGCTAAEAGAAGVGRWGSGRCEGVYLPAWSRQSLLAAIAAPGEAAAFQEQLEAGAAAGSLPELESVERAGSGSAQRLALEPVPESPQELEGVERQELELDDRAEQQHRPWEVVEVAPLPRANTSSPFAAHPQQQAVDAGEECTHTTSSASGVTIEPQADVAGTAIDSPAAASASPEPSVPANGSARAARNGSATRQLHMPTSGRTRAATGRAVTPAASPTTTTTTATPSLSTRSPRTLHGAGAAAAGAGAVGSCSTPRTGPSPLTSPTGPRHTPSKPSPAAARPAPAAPGNTGVAPSQLRRQSSTGSSCSSYSCSSVSAAGATPRSHRQVASTAVTAAAEASLALSRRRQAREQQAAEAAAASPAPGGSRCGAGSGQQLPVSSGASSTPAPAGSPSPGPSPSYLRSTAASAARAASAMTPRAAAVHYSAAATRQ</sequence>
<feature type="region of interest" description="Disordered" evidence="1">
    <location>
        <begin position="451"/>
        <end position="718"/>
    </location>
</feature>
<feature type="compositionally biased region" description="Low complexity" evidence="1">
    <location>
        <begin position="685"/>
        <end position="708"/>
    </location>
</feature>
<evidence type="ECO:0000256" key="1">
    <source>
        <dbReference type="SAM" id="MobiDB-lite"/>
    </source>
</evidence>
<reference evidence="2" key="1">
    <citation type="journal article" date="2020" name="bioRxiv">
        <title>Comparative genomics of Chlamydomonas.</title>
        <authorList>
            <person name="Craig R.J."/>
            <person name="Hasan A.R."/>
            <person name="Ness R.W."/>
            <person name="Keightley P.D."/>
        </authorList>
    </citation>
    <scope>NUCLEOTIDE SEQUENCE</scope>
    <source>
        <strain evidence="2">SAG 7.73</strain>
    </source>
</reference>
<feature type="region of interest" description="Disordered" evidence="1">
    <location>
        <begin position="257"/>
        <end position="282"/>
    </location>
</feature>
<feature type="compositionally biased region" description="Low complexity" evidence="1">
    <location>
        <begin position="451"/>
        <end position="465"/>
    </location>
</feature>
<evidence type="ECO:0000313" key="2">
    <source>
        <dbReference type="EMBL" id="KAG2426249.1"/>
    </source>
</evidence>
<proteinExistence type="predicted"/>
<feature type="compositionally biased region" description="Low complexity" evidence="1">
    <location>
        <begin position="660"/>
        <end position="675"/>
    </location>
</feature>
<feature type="compositionally biased region" description="Gly residues" evidence="1">
    <location>
        <begin position="91"/>
        <end position="104"/>
    </location>
</feature>
<protein>
    <submittedName>
        <fullName evidence="2">Uncharacterized protein</fullName>
    </submittedName>
</protein>
<feature type="region of interest" description="Disordered" evidence="1">
    <location>
        <begin position="408"/>
        <end position="439"/>
    </location>
</feature>
<name>A0A835SFX9_CHLIN</name>
<feature type="region of interest" description="Disordered" evidence="1">
    <location>
        <begin position="1"/>
        <end position="46"/>
    </location>
</feature>
<feature type="compositionally biased region" description="Polar residues" evidence="1">
    <location>
        <begin position="408"/>
        <end position="419"/>
    </location>
</feature>
<feature type="compositionally biased region" description="Low complexity" evidence="1">
    <location>
        <begin position="613"/>
        <end position="629"/>
    </location>
</feature>
<comment type="caution">
    <text evidence="2">The sequence shown here is derived from an EMBL/GenBank/DDBJ whole genome shotgun (WGS) entry which is preliminary data.</text>
</comment>
<organism evidence="2 3">
    <name type="scientific">Chlamydomonas incerta</name>
    <dbReference type="NCBI Taxonomy" id="51695"/>
    <lineage>
        <taxon>Eukaryota</taxon>
        <taxon>Viridiplantae</taxon>
        <taxon>Chlorophyta</taxon>
        <taxon>core chlorophytes</taxon>
        <taxon>Chlorophyceae</taxon>
        <taxon>CS clade</taxon>
        <taxon>Chlamydomonadales</taxon>
        <taxon>Chlamydomonadaceae</taxon>
        <taxon>Chlamydomonas</taxon>
    </lineage>
</organism>
<feature type="compositionally biased region" description="Low complexity" evidence="1">
    <location>
        <begin position="562"/>
        <end position="573"/>
    </location>
</feature>
<dbReference type="Proteomes" id="UP000650467">
    <property type="component" value="Unassembled WGS sequence"/>
</dbReference>
<feature type="compositionally biased region" description="Gly residues" evidence="1">
    <location>
        <begin position="19"/>
        <end position="34"/>
    </location>
</feature>
<evidence type="ECO:0000313" key="3">
    <source>
        <dbReference type="Proteomes" id="UP000650467"/>
    </source>
</evidence>
<feature type="compositionally biased region" description="Acidic residues" evidence="1">
    <location>
        <begin position="123"/>
        <end position="133"/>
    </location>
</feature>
<feature type="compositionally biased region" description="Low complexity" evidence="1">
    <location>
        <begin position="539"/>
        <end position="555"/>
    </location>
</feature>
<feature type="compositionally biased region" description="Low complexity" evidence="1">
    <location>
        <begin position="498"/>
        <end position="532"/>
    </location>
</feature>
<gene>
    <name evidence="2" type="ORF">HXX76_013007</name>
</gene>
<feature type="region of interest" description="Disordered" evidence="1">
    <location>
        <begin position="83"/>
        <end position="137"/>
    </location>
</feature>
<feature type="region of interest" description="Disordered" evidence="1">
    <location>
        <begin position="349"/>
        <end position="373"/>
    </location>
</feature>